<dbReference type="AlphaFoldDB" id="M4C3I9"/>
<dbReference type="Pfam" id="PF10187">
    <property type="entry name" value="FAM192A_Fyv6_N"/>
    <property type="match status" value="1"/>
</dbReference>
<evidence type="ECO:0000259" key="4">
    <source>
        <dbReference type="Pfam" id="PF10187"/>
    </source>
</evidence>
<sequence length="199" mass="22018">MIKGATNLCMNSCRNARRRKTVNGKRRITHLMGHSTDADSLWILSCTAPPKGLDDDEFEYIKELESKKNDVEQQRQAQHKEDLADFPRSVPKAPVDASLILQHLQKFSAESGSMTASKKQRAVVVVKSKRRSIDKIRKADAVAAEGSDKPKHQRSKKQKVENLSTSVVTEKEKPRTAIHGLVSYCSDSDSDGDGGNTAS</sequence>
<keyword evidence="2" id="KW-0539">Nucleus</keyword>
<reference evidence="6" key="1">
    <citation type="journal article" date="2010" name="Science">
        <title>Signatures of adaptation to obligate biotrophy in the Hyaloperonospora arabidopsidis genome.</title>
        <authorList>
            <person name="Baxter L."/>
            <person name="Tripathy S."/>
            <person name="Ishaque N."/>
            <person name="Boot N."/>
            <person name="Cabral A."/>
            <person name="Kemen E."/>
            <person name="Thines M."/>
            <person name="Ah-Fong A."/>
            <person name="Anderson R."/>
            <person name="Badejoko W."/>
            <person name="Bittner-Eddy P."/>
            <person name="Boore J.L."/>
            <person name="Chibucos M.C."/>
            <person name="Coates M."/>
            <person name="Dehal P."/>
            <person name="Delehaunty K."/>
            <person name="Dong S."/>
            <person name="Downton P."/>
            <person name="Dumas B."/>
            <person name="Fabro G."/>
            <person name="Fronick C."/>
            <person name="Fuerstenberg S.I."/>
            <person name="Fulton L."/>
            <person name="Gaulin E."/>
            <person name="Govers F."/>
            <person name="Hughes L."/>
            <person name="Humphray S."/>
            <person name="Jiang R.H."/>
            <person name="Judelson H."/>
            <person name="Kamoun S."/>
            <person name="Kyung K."/>
            <person name="Meijer H."/>
            <person name="Minx P."/>
            <person name="Morris P."/>
            <person name="Nelson J."/>
            <person name="Phuntumart V."/>
            <person name="Qutob D."/>
            <person name="Rehmany A."/>
            <person name="Rougon-Cardoso A."/>
            <person name="Ryden P."/>
            <person name="Torto-Alalibo T."/>
            <person name="Studholme D."/>
            <person name="Wang Y."/>
            <person name="Win J."/>
            <person name="Wood J."/>
            <person name="Clifton S.W."/>
            <person name="Rogers J."/>
            <person name="Van den Ackerveken G."/>
            <person name="Jones J.D."/>
            <person name="McDowell J.M."/>
            <person name="Beynon J."/>
            <person name="Tyler B.M."/>
        </authorList>
    </citation>
    <scope>NUCLEOTIDE SEQUENCE [LARGE SCALE GENOMIC DNA]</scope>
    <source>
        <strain evidence="6">Emoy2</strain>
    </source>
</reference>
<accession>M4C3I9</accession>
<feature type="compositionally biased region" description="Basic and acidic residues" evidence="3">
    <location>
        <begin position="136"/>
        <end position="150"/>
    </location>
</feature>
<dbReference type="Proteomes" id="UP000011713">
    <property type="component" value="Unassembled WGS sequence"/>
</dbReference>
<comment type="subcellular location">
    <subcellularLocation>
        <location evidence="1">Nucleus</location>
    </subcellularLocation>
</comment>
<organism evidence="5 6">
    <name type="scientific">Hyaloperonospora arabidopsidis (strain Emoy2)</name>
    <name type="common">Downy mildew agent</name>
    <name type="synonym">Peronospora arabidopsidis</name>
    <dbReference type="NCBI Taxonomy" id="559515"/>
    <lineage>
        <taxon>Eukaryota</taxon>
        <taxon>Sar</taxon>
        <taxon>Stramenopiles</taxon>
        <taxon>Oomycota</taxon>
        <taxon>Peronosporomycetes</taxon>
        <taxon>Peronosporales</taxon>
        <taxon>Peronosporaceae</taxon>
        <taxon>Hyaloperonospora</taxon>
    </lineage>
</organism>
<dbReference type="GO" id="GO:0005634">
    <property type="term" value="C:nucleus"/>
    <property type="evidence" value="ECO:0007669"/>
    <property type="project" value="UniProtKB-SubCell"/>
</dbReference>
<dbReference type="EnsemblProtists" id="HpaT813657">
    <property type="protein sequence ID" value="HpaP813657"/>
    <property type="gene ID" value="HpaG813657"/>
</dbReference>
<dbReference type="VEuPathDB" id="FungiDB:HpaG813657"/>
<dbReference type="STRING" id="559515.M4C3I9"/>
<keyword evidence="6" id="KW-1185">Reference proteome</keyword>
<feature type="domain" description="FAM192A/Fyv6 N-terminal" evidence="4">
    <location>
        <begin position="49"/>
        <end position="86"/>
    </location>
</feature>
<evidence type="ECO:0000256" key="2">
    <source>
        <dbReference type="ARBA" id="ARBA00023242"/>
    </source>
</evidence>
<dbReference type="PANTHER" id="PTHR13495:SF0">
    <property type="entry name" value="PSME3-INTERACTING PROTEIN"/>
    <property type="match status" value="1"/>
</dbReference>
<protein>
    <recommendedName>
        <fullName evidence="4">FAM192A/Fyv6 N-terminal domain-containing protein</fullName>
    </recommendedName>
</protein>
<dbReference type="InterPro" id="IPR019331">
    <property type="entry name" value="FAM192A/Fyv6_N"/>
</dbReference>
<evidence type="ECO:0000256" key="1">
    <source>
        <dbReference type="ARBA" id="ARBA00004123"/>
    </source>
</evidence>
<reference evidence="5" key="2">
    <citation type="submission" date="2015-06" db="UniProtKB">
        <authorList>
            <consortium name="EnsemblProtists"/>
        </authorList>
    </citation>
    <scope>IDENTIFICATION</scope>
    <source>
        <strain evidence="5">Emoy2</strain>
    </source>
</reference>
<evidence type="ECO:0000256" key="3">
    <source>
        <dbReference type="SAM" id="MobiDB-lite"/>
    </source>
</evidence>
<dbReference type="eggNOG" id="ENOG502S494">
    <property type="taxonomic scope" value="Eukaryota"/>
</dbReference>
<name>M4C3I9_HYAAE</name>
<proteinExistence type="predicted"/>
<dbReference type="InParanoid" id="M4C3I9"/>
<feature type="region of interest" description="Disordered" evidence="3">
    <location>
        <begin position="136"/>
        <end position="199"/>
    </location>
</feature>
<dbReference type="OMA" id="AQFVMAK"/>
<dbReference type="PANTHER" id="PTHR13495">
    <property type="entry name" value="NEFA-INTERACTING NUCLEAR PROTEIN NIP30"/>
    <property type="match status" value="1"/>
</dbReference>
<evidence type="ECO:0000313" key="6">
    <source>
        <dbReference type="Proteomes" id="UP000011713"/>
    </source>
</evidence>
<evidence type="ECO:0000313" key="5">
    <source>
        <dbReference type="EnsemblProtists" id="HpaP813657"/>
    </source>
</evidence>
<dbReference type="HOGENOM" id="CLU_1374552_0_0_1"/>
<dbReference type="InterPro" id="IPR039845">
    <property type="entry name" value="FAM192A"/>
</dbReference>
<dbReference type="EMBL" id="JH598165">
    <property type="status" value="NOT_ANNOTATED_CDS"/>
    <property type="molecule type" value="Genomic_DNA"/>
</dbReference>